<organism evidence="1 2">
    <name type="scientific">Anthostomella pinea</name>
    <dbReference type="NCBI Taxonomy" id="933095"/>
    <lineage>
        <taxon>Eukaryota</taxon>
        <taxon>Fungi</taxon>
        <taxon>Dikarya</taxon>
        <taxon>Ascomycota</taxon>
        <taxon>Pezizomycotina</taxon>
        <taxon>Sordariomycetes</taxon>
        <taxon>Xylariomycetidae</taxon>
        <taxon>Xylariales</taxon>
        <taxon>Xylariaceae</taxon>
        <taxon>Anthostomella</taxon>
    </lineage>
</organism>
<dbReference type="EMBL" id="CAUWAG010000010">
    <property type="protein sequence ID" value="CAJ2507327.1"/>
    <property type="molecule type" value="Genomic_DNA"/>
</dbReference>
<gene>
    <name evidence="1" type="ORF">KHLLAP_LOCUS7795</name>
</gene>
<comment type="caution">
    <text evidence="1">The sequence shown here is derived from an EMBL/GenBank/DDBJ whole genome shotgun (WGS) entry which is preliminary data.</text>
</comment>
<name>A0AAI8VMI3_9PEZI</name>
<accession>A0AAI8VMI3</accession>
<dbReference type="Proteomes" id="UP001295740">
    <property type="component" value="Unassembled WGS sequence"/>
</dbReference>
<evidence type="ECO:0000313" key="2">
    <source>
        <dbReference type="Proteomes" id="UP001295740"/>
    </source>
</evidence>
<sequence length="115" mass="13065">MSTGGELFGSSELTAPDYSIRKLGKQIRINTEDNLVWARIIKRLPNNVPLLRFRDGDQSRNPYRFATPGDDERQGRPATVTHLLGSEFRVTYYDNVTKSGDATAIVTEDELQRMF</sequence>
<reference evidence="1" key="1">
    <citation type="submission" date="2023-10" db="EMBL/GenBank/DDBJ databases">
        <authorList>
            <person name="Hackl T."/>
        </authorList>
    </citation>
    <scope>NUCLEOTIDE SEQUENCE</scope>
</reference>
<dbReference type="AlphaFoldDB" id="A0AAI8VMI3"/>
<proteinExistence type="predicted"/>
<evidence type="ECO:0000313" key="1">
    <source>
        <dbReference type="EMBL" id="CAJ2507327.1"/>
    </source>
</evidence>
<protein>
    <submittedName>
        <fullName evidence="1">Uu.00g085130.m01.CDS01</fullName>
    </submittedName>
</protein>
<keyword evidence="2" id="KW-1185">Reference proteome</keyword>